<comment type="caution">
    <text evidence="9">The sequence shown here is derived from an EMBL/GenBank/DDBJ whole genome shotgun (WGS) entry which is preliminary data.</text>
</comment>
<evidence type="ECO:0000256" key="5">
    <source>
        <dbReference type="ARBA" id="ARBA00022989"/>
    </source>
</evidence>
<comment type="subcellular location">
    <subcellularLocation>
        <location evidence="1 7">Cell membrane</location>
        <topology evidence="1 7">Multi-pass membrane protein</topology>
    </subcellularLocation>
</comment>
<reference evidence="9 11" key="1">
    <citation type="submission" date="2018-03" db="EMBL/GenBank/DDBJ databases">
        <title>Genomic Encyclopedia of Archaeal and Bacterial Type Strains, Phase II (KMG-II): from individual species to whole genera.</title>
        <authorList>
            <person name="Goeker M."/>
        </authorList>
    </citation>
    <scope>NUCLEOTIDE SEQUENCE [LARGE SCALE GENOMIC DNA]</scope>
    <source>
        <strain evidence="9 11">DSM 21548</strain>
    </source>
</reference>
<protein>
    <submittedName>
        <fullName evidence="10">ABC transporter permease</fullName>
    </submittedName>
    <submittedName>
        <fullName evidence="9">Peptide/nickel transport system permease protein</fullName>
    </submittedName>
</protein>
<feature type="transmembrane region" description="Helical" evidence="7">
    <location>
        <begin position="97"/>
        <end position="122"/>
    </location>
</feature>
<dbReference type="GO" id="GO:0055085">
    <property type="term" value="P:transmembrane transport"/>
    <property type="evidence" value="ECO:0007669"/>
    <property type="project" value="InterPro"/>
</dbReference>
<dbReference type="InterPro" id="IPR045621">
    <property type="entry name" value="BPD_transp_1_N"/>
</dbReference>
<dbReference type="PANTHER" id="PTHR43163">
    <property type="entry name" value="DIPEPTIDE TRANSPORT SYSTEM PERMEASE PROTEIN DPPB-RELATED"/>
    <property type="match status" value="1"/>
</dbReference>
<evidence type="ECO:0000313" key="12">
    <source>
        <dbReference type="Proteomes" id="UP000268291"/>
    </source>
</evidence>
<evidence type="ECO:0000256" key="2">
    <source>
        <dbReference type="ARBA" id="ARBA00022448"/>
    </source>
</evidence>
<evidence type="ECO:0000313" key="11">
    <source>
        <dbReference type="Proteomes" id="UP000241203"/>
    </source>
</evidence>
<dbReference type="OrthoDB" id="9778910at2"/>
<dbReference type="Proteomes" id="UP000268291">
    <property type="component" value="Unassembled WGS sequence"/>
</dbReference>
<dbReference type="Pfam" id="PF00528">
    <property type="entry name" value="BPD_transp_1"/>
    <property type="match status" value="1"/>
</dbReference>
<keyword evidence="6 7" id="KW-0472">Membrane</keyword>
<dbReference type="PROSITE" id="PS50928">
    <property type="entry name" value="ABC_TM1"/>
    <property type="match status" value="1"/>
</dbReference>
<feature type="domain" description="ABC transmembrane type-1" evidence="8">
    <location>
        <begin position="95"/>
        <end position="303"/>
    </location>
</feature>
<evidence type="ECO:0000256" key="6">
    <source>
        <dbReference type="ARBA" id="ARBA00023136"/>
    </source>
</evidence>
<feature type="transmembrane region" description="Helical" evidence="7">
    <location>
        <begin position="173"/>
        <end position="192"/>
    </location>
</feature>
<dbReference type="Proteomes" id="UP000241203">
    <property type="component" value="Unassembled WGS sequence"/>
</dbReference>
<evidence type="ECO:0000256" key="4">
    <source>
        <dbReference type="ARBA" id="ARBA00022692"/>
    </source>
</evidence>
<keyword evidence="4 7" id="KW-0812">Transmembrane</keyword>
<dbReference type="InterPro" id="IPR000515">
    <property type="entry name" value="MetI-like"/>
</dbReference>
<dbReference type="Pfam" id="PF19300">
    <property type="entry name" value="BPD_transp_1_N"/>
    <property type="match status" value="1"/>
</dbReference>
<keyword evidence="5 7" id="KW-1133">Transmembrane helix</keyword>
<keyword evidence="2 7" id="KW-0813">Transport</keyword>
<dbReference type="EMBL" id="RZGY01000001">
    <property type="protein sequence ID" value="RUQ86802.1"/>
    <property type="molecule type" value="Genomic_DNA"/>
</dbReference>
<dbReference type="GO" id="GO:0005886">
    <property type="term" value="C:plasma membrane"/>
    <property type="evidence" value="ECO:0007669"/>
    <property type="project" value="UniProtKB-SubCell"/>
</dbReference>
<keyword evidence="3" id="KW-1003">Cell membrane</keyword>
<dbReference type="SUPFAM" id="SSF161098">
    <property type="entry name" value="MetI-like"/>
    <property type="match status" value="1"/>
</dbReference>
<evidence type="ECO:0000313" key="10">
    <source>
        <dbReference type="EMBL" id="RUQ86802.1"/>
    </source>
</evidence>
<dbReference type="Gene3D" id="1.10.3720.10">
    <property type="entry name" value="MetI-like"/>
    <property type="match status" value="1"/>
</dbReference>
<evidence type="ECO:0000313" key="9">
    <source>
        <dbReference type="EMBL" id="PSL38705.1"/>
    </source>
</evidence>
<dbReference type="AlphaFoldDB" id="A0A2P8GXM7"/>
<dbReference type="PANTHER" id="PTHR43163:SF6">
    <property type="entry name" value="DIPEPTIDE TRANSPORT SYSTEM PERMEASE PROTEIN DPPB-RELATED"/>
    <property type="match status" value="1"/>
</dbReference>
<proteinExistence type="inferred from homology"/>
<organism evidence="9 11">
    <name type="scientific">Labedella gwakjiensis</name>
    <dbReference type="NCBI Taxonomy" id="390269"/>
    <lineage>
        <taxon>Bacteria</taxon>
        <taxon>Bacillati</taxon>
        <taxon>Actinomycetota</taxon>
        <taxon>Actinomycetes</taxon>
        <taxon>Micrococcales</taxon>
        <taxon>Microbacteriaceae</taxon>
        <taxon>Labedella</taxon>
    </lineage>
</organism>
<dbReference type="InterPro" id="IPR035906">
    <property type="entry name" value="MetI-like_sf"/>
</dbReference>
<dbReference type="EMBL" id="PYAU01000001">
    <property type="protein sequence ID" value="PSL38705.1"/>
    <property type="molecule type" value="Genomic_DNA"/>
</dbReference>
<accession>A0A2P8GXM7</accession>
<keyword evidence="12" id="KW-1185">Reference proteome</keyword>
<evidence type="ECO:0000256" key="7">
    <source>
        <dbReference type="RuleBase" id="RU363032"/>
    </source>
</evidence>
<dbReference type="CDD" id="cd06261">
    <property type="entry name" value="TM_PBP2"/>
    <property type="match status" value="1"/>
</dbReference>
<evidence type="ECO:0000259" key="8">
    <source>
        <dbReference type="PROSITE" id="PS50928"/>
    </source>
</evidence>
<sequence length="313" mass="32772">MITYTLKRIASGLVLLVAICAAAYALLFVNGSSIARNIVGDQATEAQVAAKEVELGLDQPLPVRFLDWVASALSGDLGRSWFGTITVSDSLTTRLPVTLALIGVAMLFVTIFATTIGTLAAVKRGWIDRAVQVGAVIGDAIPGFVLAVVLATVFAVQLGWFPAVSSIGPGSGIDAWIASLTLPVIAIVLNYVTASAQQIRSAVIQQRDRDFVRTLRSRGLGEGEILLKHVLRAAAPAGLTVLSLQFVGLLGGAVILERIFALPGIGQLAVTSTVSGDIPIVMGVVLYTVVIVVIVNLAVDLINGWLNPKVRVS</sequence>
<feature type="transmembrane region" description="Helical" evidence="7">
    <location>
        <begin position="280"/>
        <end position="299"/>
    </location>
</feature>
<comment type="similarity">
    <text evidence="7">Belongs to the binding-protein-dependent transport system permease family.</text>
</comment>
<name>A0A2P8GXM7_9MICO</name>
<feature type="transmembrane region" description="Helical" evidence="7">
    <location>
        <begin position="134"/>
        <end position="161"/>
    </location>
</feature>
<feature type="transmembrane region" description="Helical" evidence="7">
    <location>
        <begin position="237"/>
        <end position="260"/>
    </location>
</feature>
<gene>
    <name evidence="9" type="ORF">CLV49_2334</name>
    <name evidence="10" type="ORF">ELQ93_07560</name>
</gene>
<dbReference type="RefSeq" id="WP_106565050.1">
    <property type="nucleotide sequence ID" value="NZ_PYAU01000001.1"/>
</dbReference>
<reference evidence="10 12" key="2">
    <citation type="submission" date="2018-12" db="EMBL/GenBank/DDBJ databases">
        <authorList>
            <person name="hu s."/>
            <person name="Xu Y."/>
            <person name="Xu B."/>
            <person name="Li F."/>
        </authorList>
    </citation>
    <scope>NUCLEOTIDE SEQUENCE [LARGE SCALE GENOMIC DNA]</scope>
    <source>
        <strain evidence="10 12">KSW2-17</strain>
    </source>
</reference>
<evidence type="ECO:0000256" key="1">
    <source>
        <dbReference type="ARBA" id="ARBA00004651"/>
    </source>
</evidence>
<evidence type="ECO:0000256" key="3">
    <source>
        <dbReference type="ARBA" id="ARBA00022475"/>
    </source>
</evidence>